<gene>
    <name evidence="1" type="ORF">F2P81_025465</name>
</gene>
<evidence type="ECO:0000313" key="1">
    <source>
        <dbReference type="EMBL" id="KAF0022289.1"/>
    </source>
</evidence>
<reference evidence="1 2" key="1">
    <citation type="submission" date="2019-06" db="EMBL/GenBank/DDBJ databases">
        <title>Draft genomes of female and male turbot (Scophthalmus maximus).</title>
        <authorList>
            <person name="Xu H."/>
            <person name="Xu X.-W."/>
            <person name="Shao C."/>
            <person name="Chen S."/>
        </authorList>
    </citation>
    <scope>NUCLEOTIDE SEQUENCE [LARGE SCALE GENOMIC DNA]</scope>
    <source>
        <strain evidence="1">Ysfricsl-2016a</strain>
        <tissue evidence="1">Blood</tissue>
    </source>
</reference>
<proteinExistence type="predicted"/>
<dbReference type="Proteomes" id="UP000438429">
    <property type="component" value="Unassembled WGS sequence"/>
</dbReference>
<organism evidence="1 2">
    <name type="scientific">Scophthalmus maximus</name>
    <name type="common">Turbot</name>
    <name type="synonym">Psetta maxima</name>
    <dbReference type="NCBI Taxonomy" id="52904"/>
    <lineage>
        <taxon>Eukaryota</taxon>
        <taxon>Metazoa</taxon>
        <taxon>Chordata</taxon>
        <taxon>Craniata</taxon>
        <taxon>Vertebrata</taxon>
        <taxon>Euteleostomi</taxon>
        <taxon>Actinopterygii</taxon>
        <taxon>Neopterygii</taxon>
        <taxon>Teleostei</taxon>
        <taxon>Neoteleostei</taxon>
        <taxon>Acanthomorphata</taxon>
        <taxon>Carangaria</taxon>
        <taxon>Pleuronectiformes</taxon>
        <taxon>Pleuronectoidei</taxon>
        <taxon>Scophthalmidae</taxon>
        <taxon>Scophthalmus</taxon>
    </lineage>
</organism>
<dbReference type="EMBL" id="VEVO01000035">
    <property type="protein sequence ID" value="KAF0022289.1"/>
    <property type="molecule type" value="Genomic_DNA"/>
</dbReference>
<name>A0A6A4RPU4_SCOMX</name>
<sequence length="73" mass="7598">MIGLPGSVAVLISRVTVYLAYSAGILRLNEMPEPLSQQHRSTLAPSVTGASQKQLPICGTLANPESTTVAGPH</sequence>
<accession>A0A6A4RPU4</accession>
<comment type="caution">
    <text evidence="1">The sequence shown here is derived from an EMBL/GenBank/DDBJ whole genome shotgun (WGS) entry which is preliminary data.</text>
</comment>
<dbReference type="AlphaFoldDB" id="A0A6A4RPU4"/>
<evidence type="ECO:0000313" key="2">
    <source>
        <dbReference type="Proteomes" id="UP000438429"/>
    </source>
</evidence>
<protein>
    <submittedName>
        <fullName evidence="1">Uncharacterized protein</fullName>
    </submittedName>
</protein>